<sequence length="194" mass="20227">STLGPLRPSPHRLHGACRRASEDTGSTPWRRHAPRLLGNGWDRAALPVPSANAVAMRGRTSAPRRSPVHRRRGAASPGATCSGGPPGRPPAGAMAAEEGAGLEEELMQLEEERMALEEELEQLRFEVQEARLAGNAVLTAAEAVMAPLMAELAGAQRICVENGQLAQASASDVVLASSDGGGDAMPLDTSPEAE</sequence>
<accession>A0ABN9U9M2</accession>
<feature type="non-terminal residue" evidence="2">
    <location>
        <position position="194"/>
    </location>
</feature>
<reference evidence="2" key="1">
    <citation type="submission" date="2023-10" db="EMBL/GenBank/DDBJ databases">
        <authorList>
            <person name="Chen Y."/>
            <person name="Shah S."/>
            <person name="Dougan E. K."/>
            <person name="Thang M."/>
            <person name="Chan C."/>
        </authorList>
    </citation>
    <scope>NUCLEOTIDE SEQUENCE [LARGE SCALE GENOMIC DNA]</scope>
</reference>
<feature type="region of interest" description="Disordered" evidence="1">
    <location>
        <begin position="175"/>
        <end position="194"/>
    </location>
</feature>
<dbReference type="Proteomes" id="UP001189429">
    <property type="component" value="Unassembled WGS sequence"/>
</dbReference>
<feature type="non-terminal residue" evidence="2">
    <location>
        <position position="1"/>
    </location>
</feature>
<proteinExistence type="predicted"/>
<protein>
    <submittedName>
        <fullName evidence="2">Uncharacterized protein</fullName>
    </submittedName>
</protein>
<feature type="region of interest" description="Disordered" evidence="1">
    <location>
        <begin position="53"/>
        <end position="93"/>
    </location>
</feature>
<gene>
    <name evidence="2" type="ORF">PCOR1329_LOCUS46460</name>
</gene>
<evidence type="ECO:0000256" key="1">
    <source>
        <dbReference type="SAM" id="MobiDB-lite"/>
    </source>
</evidence>
<organism evidence="2 3">
    <name type="scientific">Prorocentrum cordatum</name>
    <dbReference type="NCBI Taxonomy" id="2364126"/>
    <lineage>
        <taxon>Eukaryota</taxon>
        <taxon>Sar</taxon>
        <taxon>Alveolata</taxon>
        <taxon>Dinophyceae</taxon>
        <taxon>Prorocentrales</taxon>
        <taxon>Prorocentraceae</taxon>
        <taxon>Prorocentrum</taxon>
    </lineage>
</organism>
<keyword evidence="3" id="KW-1185">Reference proteome</keyword>
<name>A0ABN9U9M2_9DINO</name>
<dbReference type="EMBL" id="CAUYUJ010015590">
    <property type="protein sequence ID" value="CAK0855947.1"/>
    <property type="molecule type" value="Genomic_DNA"/>
</dbReference>
<comment type="caution">
    <text evidence="2">The sequence shown here is derived from an EMBL/GenBank/DDBJ whole genome shotgun (WGS) entry which is preliminary data.</text>
</comment>
<evidence type="ECO:0000313" key="3">
    <source>
        <dbReference type="Proteomes" id="UP001189429"/>
    </source>
</evidence>
<evidence type="ECO:0000313" key="2">
    <source>
        <dbReference type="EMBL" id="CAK0855947.1"/>
    </source>
</evidence>
<feature type="region of interest" description="Disordered" evidence="1">
    <location>
        <begin position="1"/>
        <end position="35"/>
    </location>
</feature>